<evidence type="ECO:0000256" key="5">
    <source>
        <dbReference type="SAM" id="SignalP"/>
    </source>
</evidence>
<comment type="similarity">
    <text evidence="2">Belongs to the bacterial solute-binding protein 5 family.</text>
</comment>
<dbReference type="Proteomes" id="UP000297447">
    <property type="component" value="Unassembled WGS sequence"/>
</dbReference>
<dbReference type="PANTHER" id="PTHR30290">
    <property type="entry name" value="PERIPLASMIC BINDING COMPONENT OF ABC TRANSPORTER"/>
    <property type="match status" value="1"/>
</dbReference>
<dbReference type="GO" id="GO:0015833">
    <property type="term" value="P:peptide transport"/>
    <property type="evidence" value="ECO:0007669"/>
    <property type="project" value="TreeGrafter"/>
</dbReference>
<dbReference type="EMBL" id="SOHE01000008">
    <property type="protein sequence ID" value="TFD55408.1"/>
    <property type="molecule type" value="Genomic_DNA"/>
</dbReference>
<evidence type="ECO:0000256" key="4">
    <source>
        <dbReference type="ARBA" id="ARBA00022729"/>
    </source>
</evidence>
<feature type="domain" description="Solute-binding protein family 5" evidence="6">
    <location>
        <begin position="86"/>
        <end position="465"/>
    </location>
</feature>
<dbReference type="GO" id="GO:0043190">
    <property type="term" value="C:ATP-binding cassette (ABC) transporter complex"/>
    <property type="evidence" value="ECO:0007669"/>
    <property type="project" value="InterPro"/>
</dbReference>
<dbReference type="PIRSF" id="PIRSF002741">
    <property type="entry name" value="MppA"/>
    <property type="match status" value="1"/>
</dbReference>
<keyword evidence="4 5" id="KW-0732">Signal</keyword>
<dbReference type="SUPFAM" id="SSF53850">
    <property type="entry name" value="Periplasmic binding protein-like II"/>
    <property type="match status" value="1"/>
</dbReference>
<proteinExistence type="inferred from homology"/>
<evidence type="ECO:0000256" key="2">
    <source>
        <dbReference type="ARBA" id="ARBA00005695"/>
    </source>
</evidence>
<feature type="signal peptide" evidence="5">
    <location>
        <begin position="1"/>
        <end position="30"/>
    </location>
</feature>
<evidence type="ECO:0000256" key="1">
    <source>
        <dbReference type="ARBA" id="ARBA00004196"/>
    </source>
</evidence>
<keyword evidence="3" id="KW-0813">Transport</keyword>
<sequence length="543" mass="56218">MTPPRPTPRFRPTSRGAVIATCLVAAVTLAGCSAETPVVDGDEPITIGTTGTVTALDPAAATDAGSFAVQSQVFPYLLSSPYGSAELEPDIAESAGFTSATQYTVVLKPDLEWANGNALTASDVVFSFDRQRTINAATTAGADGPLANLASTEALDETTVVFTLTTENDALFSRVLAGAAGAIVDEETFAADAVTPDDDIVEAEAFAGPYTLTRYDRNNMLEYRAFGGYQGLLETARTEDIAVKYYANAANLKLDVQEGNIDVAWGSLSASDVDDLRGNDAVTVVDAPGGDIRFLAFSASAQPFGTATPEPDAARALAVRAAVAELVDREQLAAQVYTGSMLPLYSQVAAGLAGATESLKGFYGDGDGGPDPDQATQLLTAAGVTMPVALTLNFSSELYGAESAAEYALIEAQLEATGAFAVTLQDTAAAQYRAEADSYPASQSGRTPQYADADTYLRPVFAEGAGAGLDPALLELIAEQATTADAGERTALIEGIQDDLAAALPTLPLLQSTQIAVTGADISGLDDTLDASLTLRYAALFRE</sequence>
<organism evidence="7 8">
    <name type="scientific">Cryobacterium frigoriphilum</name>
    <dbReference type="NCBI Taxonomy" id="1259150"/>
    <lineage>
        <taxon>Bacteria</taxon>
        <taxon>Bacillati</taxon>
        <taxon>Actinomycetota</taxon>
        <taxon>Actinomycetes</taxon>
        <taxon>Micrococcales</taxon>
        <taxon>Microbacteriaceae</taxon>
        <taxon>Cryobacterium</taxon>
    </lineage>
</organism>
<evidence type="ECO:0000313" key="7">
    <source>
        <dbReference type="EMBL" id="TFD55408.1"/>
    </source>
</evidence>
<dbReference type="InterPro" id="IPR000914">
    <property type="entry name" value="SBP_5_dom"/>
</dbReference>
<dbReference type="InterPro" id="IPR039424">
    <property type="entry name" value="SBP_5"/>
</dbReference>
<dbReference type="InterPro" id="IPR030678">
    <property type="entry name" value="Peptide/Ni-bd"/>
</dbReference>
<dbReference type="OrthoDB" id="9801912at2"/>
<dbReference type="GO" id="GO:0042597">
    <property type="term" value="C:periplasmic space"/>
    <property type="evidence" value="ECO:0007669"/>
    <property type="project" value="UniProtKB-ARBA"/>
</dbReference>
<dbReference type="Gene3D" id="3.40.190.10">
    <property type="entry name" value="Periplasmic binding protein-like II"/>
    <property type="match status" value="1"/>
</dbReference>
<evidence type="ECO:0000313" key="8">
    <source>
        <dbReference type="Proteomes" id="UP000297447"/>
    </source>
</evidence>
<dbReference type="GO" id="GO:1904680">
    <property type="term" value="F:peptide transmembrane transporter activity"/>
    <property type="evidence" value="ECO:0007669"/>
    <property type="project" value="TreeGrafter"/>
</dbReference>
<dbReference type="AlphaFoldDB" id="A0A4R9ABD4"/>
<name>A0A4R9ABD4_9MICO</name>
<comment type="caution">
    <text evidence="7">The sequence shown here is derived from an EMBL/GenBank/DDBJ whole genome shotgun (WGS) entry which is preliminary data.</text>
</comment>
<dbReference type="GO" id="GO:0030313">
    <property type="term" value="C:cell envelope"/>
    <property type="evidence" value="ECO:0007669"/>
    <property type="project" value="UniProtKB-SubCell"/>
</dbReference>
<protein>
    <submittedName>
        <fullName evidence="7">Peptide ABC transporter substrate-binding protein</fullName>
    </submittedName>
</protein>
<dbReference type="PANTHER" id="PTHR30290:SF10">
    <property type="entry name" value="PERIPLASMIC OLIGOPEPTIDE-BINDING PROTEIN-RELATED"/>
    <property type="match status" value="1"/>
</dbReference>
<reference evidence="7 8" key="1">
    <citation type="submission" date="2019-03" db="EMBL/GenBank/DDBJ databases">
        <title>Genomics of glacier-inhabiting Cryobacterium strains.</title>
        <authorList>
            <person name="Liu Q."/>
            <person name="Xin Y.-H."/>
        </authorList>
    </citation>
    <scope>NUCLEOTIDE SEQUENCE [LARGE SCALE GENOMIC DNA]</scope>
    <source>
        <strain evidence="7 8">Hh14</strain>
    </source>
</reference>
<comment type="subcellular location">
    <subcellularLocation>
        <location evidence="1">Cell envelope</location>
    </subcellularLocation>
</comment>
<dbReference type="PROSITE" id="PS51257">
    <property type="entry name" value="PROKAR_LIPOPROTEIN"/>
    <property type="match status" value="1"/>
</dbReference>
<dbReference type="Pfam" id="PF00496">
    <property type="entry name" value="SBP_bac_5"/>
    <property type="match status" value="1"/>
</dbReference>
<accession>A0A4R9ABD4</accession>
<dbReference type="Gene3D" id="3.10.105.10">
    <property type="entry name" value="Dipeptide-binding Protein, Domain 3"/>
    <property type="match status" value="1"/>
</dbReference>
<dbReference type="RefSeq" id="WP_134517765.1">
    <property type="nucleotide sequence ID" value="NZ_SOHE01000008.1"/>
</dbReference>
<dbReference type="Gene3D" id="3.90.76.10">
    <property type="entry name" value="Dipeptide-binding Protein, Domain 1"/>
    <property type="match status" value="1"/>
</dbReference>
<evidence type="ECO:0000259" key="6">
    <source>
        <dbReference type="Pfam" id="PF00496"/>
    </source>
</evidence>
<keyword evidence="8" id="KW-1185">Reference proteome</keyword>
<evidence type="ECO:0000256" key="3">
    <source>
        <dbReference type="ARBA" id="ARBA00022448"/>
    </source>
</evidence>
<feature type="chain" id="PRO_5039145925" evidence="5">
    <location>
        <begin position="31"/>
        <end position="543"/>
    </location>
</feature>
<gene>
    <name evidence="7" type="ORF">E3T55_01235</name>
</gene>